<dbReference type="Gene3D" id="3.10.20.30">
    <property type="match status" value="1"/>
</dbReference>
<evidence type="ECO:0000259" key="6">
    <source>
        <dbReference type="PROSITE" id="PS51085"/>
    </source>
</evidence>
<comment type="caution">
    <text evidence="7">The sequence shown here is derived from an EMBL/GenBank/DDBJ whole genome shotgun (WGS) entry which is preliminary data.</text>
</comment>
<dbReference type="Pfam" id="PF00111">
    <property type="entry name" value="Fer2"/>
    <property type="match status" value="1"/>
</dbReference>
<dbReference type="GO" id="GO:0050138">
    <property type="term" value="F:nicotinate dehydrogenase activity"/>
    <property type="evidence" value="ECO:0007669"/>
    <property type="project" value="UniProtKB-EC"/>
</dbReference>
<dbReference type="PROSITE" id="PS51085">
    <property type="entry name" value="2FE2S_FER_2"/>
    <property type="match status" value="1"/>
</dbReference>
<dbReference type="RefSeq" id="WP_224009510.1">
    <property type="nucleotide sequence ID" value="NZ_CAJZAF010000049.1"/>
</dbReference>
<keyword evidence="3 7" id="KW-0560">Oxidoreductase</keyword>
<dbReference type="Pfam" id="PF01799">
    <property type="entry name" value="Fer2_2"/>
    <property type="match status" value="1"/>
</dbReference>
<dbReference type="Gene3D" id="1.10.150.120">
    <property type="entry name" value="[2Fe-2S]-binding domain"/>
    <property type="match status" value="1"/>
</dbReference>
<dbReference type="InterPro" id="IPR012675">
    <property type="entry name" value="Beta-grasp_dom_sf"/>
</dbReference>
<keyword evidence="4" id="KW-0408">Iron</keyword>
<organism evidence="7 8">
    <name type="scientific">Cupriavidus pinatubonensis</name>
    <dbReference type="NCBI Taxonomy" id="248026"/>
    <lineage>
        <taxon>Bacteria</taxon>
        <taxon>Pseudomonadati</taxon>
        <taxon>Pseudomonadota</taxon>
        <taxon>Betaproteobacteria</taxon>
        <taxon>Burkholderiales</taxon>
        <taxon>Burkholderiaceae</taxon>
        <taxon>Cupriavidus</taxon>
    </lineage>
</organism>
<evidence type="ECO:0000256" key="5">
    <source>
        <dbReference type="ARBA" id="ARBA00023014"/>
    </source>
</evidence>
<keyword evidence="5" id="KW-0411">Iron-sulfur</keyword>
<dbReference type="SUPFAM" id="SSF54292">
    <property type="entry name" value="2Fe-2S ferredoxin-like"/>
    <property type="match status" value="1"/>
</dbReference>
<sequence length="173" mass="18646">MRTVIKLLINDEPRELAVEPHSTLLDALRNDACLTGTKKGCDVGECGSCTVIIDGQPMNSCLVLAPEARDCHVITIEGVQPSPDTVHMLQEQFMQCGAAQCGFCTPGFVMMAKALLEENPHPTRDEIRFAIAGNICRCTGYTKIIEAIEKTAEAMDPTGCAYCTDGAHVSEEA</sequence>
<evidence type="ECO:0000313" key="7">
    <source>
        <dbReference type="EMBL" id="CAG9186306.1"/>
    </source>
</evidence>
<dbReference type="Proteomes" id="UP000701702">
    <property type="component" value="Unassembled WGS sequence"/>
</dbReference>
<proteinExistence type="predicted"/>
<dbReference type="PROSITE" id="PS00197">
    <property type="entry name" value="2FE2S_FER_1"/>
    <property type="match status" value="1"/>
</dbReference>
<dbReference type="SUPFAM" id="SSF47741">
    <property type="entry name" value="CO dehydrogenase ISP C-domain like"/>
    <property type="match status" value="1"/>
</dbReference>
<dbReference type="EMBL" id="CAJZAF010000049">
    <property type="protein sequence ID" value="CAG9186306.1"/>
    <property type="molecule type" value="Genomic_DNA"/>
</dbReference>
<feature type="domain" description="2Fe-2S ferredoxin-type" evidence="6">
    <location>
        <begin position="3"/>
        <end position="79"/>
    </location>
</feature>
<name>A0ABM8Y0R1_9BURK</name>
<dbReference type="InterPro" id="IPR002888">
    <property type="entry name" value="2Fe-2S-bd"/>
</dbReference>
<dbReference type="InterPro" id="IPR036010">
    <property type="entry name" value="2Fe-2S_ferredoxin-like_sf"/>
</dbReference>
<evidence type="ECO:0000256" key="4">
    <source>
        <dbReference type="ARBA" id="ARBA00023004"/>
    </source>
</evidence>
<keyword evidence="1" id="KW-0001">2Fe-2S</keyword>
<dbReference type="EC" id="1.17.1.5" evidence="7"/>
<dbReference type="PANTHER" id="PTHR44379:SF5">
    <property type="entry name" value="OXIDOREDUCTASE WITH IRON-SULFUR SUBUNIT"/>
    <property type="match status" value="1"/>
</dbReference>
<protein>
    <submittedName>
        <fullName evidence="7">Nicotinate dehydrogenase small FeS subunit</fullName>
        <ecNumber evidence="7">1.17.1.5</ecNumber>
    </submittedName>
</protein>
<reference evidence="7 8" key="1">
    <citation type="submission" date="2021-08" db="EMBL/GenBank/DDBJ databases">
        <authorList>
            <person name="Peeters C."/>
        </authorList>
    </citation>
    <scope>NUCLEOTIDE SEQUENCE [LARGE SCALE GENOMIC DNA]</scope>
    <source>
        <strain evidence="7 8">LMG 23994</strain>
    </source>
</reference>
<keyword evidence="2" id="KW-0479">Metal-binding</keyword>
<dbReference type="InterPro" id="IPR001041">
    <property type="entry name" value="2Fe-2S_ferredoxin-type"/>
</dbReference>
<keyword evidence="8" id="KW-1185">Reference proteome</keyword>
<dbReference type="PANTHER" id="PTHR44379">
    <property type="entry name" value="OXIDOREDUCTASE WITH IRON-SULFUR SUBUNIT"/>
    <property type="match status" value="1"/>
</dbReference>
<evidence type="ECO:0000256" key="1">
    <source>
        <dbReference type="ARBA" id="ARBA00022714"/>
    </source>
</evidence>
<dbReference type="CDD" id="cd00207">
    <property type="entry name" value="fer2"/>
    <property type="match status" value="1"/>
</dbReference>
<dbReference type="InterPro" id="IPR051452">
    <property type="entry name" value="Diverse_Oxidoreductases"/>
</dbReference>
<accession>A0ABM8Y0R1</accession>
<evidence type="ECO:0000256" key="3">
    <source>
        <dbReference type="ARBA" id="ARBA00023002"/>
    </source>
</evidence>
<dbReference type="InterPro" id="IPR036884">
    <property type="entry name" value="2Fe-2S-bd_dom_sf"/>
</dbReference>
<evidence type="ECO:0000313" key="8">
    <source>
        <dbReference type="Proteomes" id="UP000701702"/>
    </source>
</evidence>
<evidence type="ECO:0000256" key="2">
    <source>
        <dbReference type="ARBA" id="ARBA00022723"/>
    </source>
</evidence>
<dbReference type="InterPro" id="IPR006058">
    <property type="entry name" value="2Fe2S_fd_BS"/>
</dbReference>
<gene>
    <name evidence="7" type="primary">ndhS</name>
    <name evidence="7" type="ORF">LMG23994_06154</name>
</gene>